<gene>
    <name evidence="4" type="ORF">GGC33_01585</name>
</gene>
<protein>
    <submittedName>
        <fullName evidence="4">Glycosyltransferase</fullName>
    </submittedName>
</protein>
<evidence type="ECO:0000313" key="4">
    <source>
        <dbReference type="EMBL" id="MTF37624.1"/>
    </source>
</evidence>
<sequence>MKRFIIIDHSLQDLQGHHYECSFSIAESLQKLDFEVIIIANRNFPPSLYPKGIRVISEFEVDWFNNSTRKLTGVKKYIASIYQFFLNFSLGNLFNNYQEKIKYRIFILKTTKPKLSIFLEKVEGSFYRLNQWLKEDLKLLKNIPFNYTLLGILQTGIGVIKFIFSIITKIITNSLSRLIVLDSKSFTNSLQKIIEKLKLTSEDQVFIHTISIEQIEDLLYLLQSQKVLFQGDMLPINHPHYHIMLRRDIDDDLVKNARGIGIKSCLELFYQSKLYPNKIEFYTDTEELVNRYNSLSPVKLKLIPVPFRQEKLKENIVEKDDNSPIHIVFLGDARKEKGYLYLPEIVENLWQDYLSNNKLKITIQSNFNNQDREIVTSRLILETYPEDKVKIIKNPLTTSAYYQLLNSADLLIIPYDNYSYRYRTSGVLTESLAAGKPVIVPKDTWLSEQIDENRGIIYDSPHQITDAIIKIINNLTIYQENAQKFSVGWCKKNSTDILIKTILSPILLEDDRNTFAISEIESKPLTHKSYFLLIVDGDKLLNLELNQQLIIANLEFLSSQNCQLSLIVYSLQSKLDKSSFENLINEYVSDYNLVNIYYIYKNITPCFLDNLDSQKYLKSLYHQENTFTKYLVDINSLYLGNDLLNYYTSQNIDGIILDSIASQILLNNIFNDQKIADLNIICQVSELMAYQSAIDNHHDIDIQELNQELILFSKAKVIIATKEYYRDKILNIHPHLEGYILPNIYPLTSQEKSWQKTKINSFIWGNNQDKYETLLKQLLWQNNNAQIDKNKVTNNNQLGKRIAILYPWQDILERKAGASQRVGLLIDYLRAKGHNIWLFTTGKEKDLFLDNARYTFFEQYSNNLSLVKEIYGHIYDHFYSFNSPEDLQNNSSYSPENIDSIMEDWRLSMYYQFRCDRTFEEQVKKVINWADIIILEYPFWSSIIAPLCQEAKVKLIITAHDIICEQISKNNNLYNILLTEEIVNLKKANQVVTVSEKDKEFLEQFKINSIVIPNPVQIHQPTEITDNFQVEKYKNNYPFLEENYCLFVGSGHFPNLEAVKEIKSIAHQYYQEKYFPECKFIVIGSCCQPENNNNFIALGKVDLDLLNIIYQKANLIIAPMQHGTGSSLKIMEAMSFSQVILGTNIAFRGYPIKNDIHALIEDNLSLYPQIIANCLKVENQDNMKKIGKDAFALASQYDYQYLYKKYENLFEI</sequence>
<feature type="domain" description="Glycosyltransferase subfamily 4-like N-terminal" evidence="3">
    <location>
        <begin position="817"/>
        <end position="1017"/>
    </location>
</feature>
<dbReference type="InterPro" id="IPR028098">
    <property type="entry name" value="Glyco_trans_4-like_N"/>
</dbReference>
<dbReference type="GO" id="GO:0016757">
    <property type="term" value="F:glycosyltransferase activity"/>
    <property type="evidence" value="ECO:0007669"/>
    <property type="project" value="InterPro"/>
</dbReference>
<accession>A0A844GM17</accession>
<keyword evidence="1 4" id="KW-0808">Transferase</keyword>
<evidence type="ECO:0000259" key="2">
    <source>
        <dbReference type="Pfam" id="PF00534"/>
    </source>
</evidence>
<dbReference type="AlphaFoldDB" id="A0A844GM17"/>
<dbReference type="PANTHER" id="PTHR46401:SF2">
    <property type="entry name" value="GLYCOSYLTRANSFERASE WBBK-RELATED"/>
    <property type="match status" value="1"/>
</dbReference>
<proteinExistence type="predicted"/>
<reference evidence="4 5" key="1">
    <citation type="submission" date="2019-11" db="EMBL/GenBank/DDBJ databases">
        <title>Isolation of a new High Light Tolerant Cyanobacteria.</title>
        <authorList>
            <person name="Dobson Z."/>
            <person name="Vaughn N."/>
            <person name="Vaughn M."/>
            <person name="Fromme P."/>
            <person name="Mazor Y."/>
        </authorList>
    </citation>
    <scope>NUCLEOTIDE SEQUENCE [LARGE SCALE GENOMIC DNA]</scope>
    <source>
        <strain evidence="4 5">0216</strain>
    </source>
</reference>
<dbReference type="Pfam" id="PF13439">
    <property type="entry name" value="Glyco_transf_4"/>
    <property type="match status" value="1"/>
</dbReference>
<dbReference type="InterPro" id="IPR001296">
    <property type="entry name" value="Glyco_trans_1"/>
</dbReference>
<evidence type="ECO:0000259" key="3">
    <source>
        <dbReference type="Pfam" id="PF13439"/>
    </source>
</evidence>
<comment type="caution">
    <text evidence="4">The sequence shown here is derived from an EMBL/GenBank/DDBJ whole genome shotgun (WGS) entry which is preliminary data.</text>
</comment>
<dbReference type="Pfam" id="PF00534">
    <property type="entry name" value="Glycos_transf_1"/>
    <property type="match status" value="1"/>
</dbReference>
<name>A0A844GM17_9CHRO</name>
<dbReference type="CDD" id="cd03801">
    <property type="entry name" value="GT4_PimA-like"/>
    <property type="match status" value="1"/>
</dbReference>
<feature type="domain" description="Glycosyl transferase family 1" evidence="2">
    <location>
        <begin position="321"/>
        <end position="475"/>
    </location>
</feature>
<organism evidence="4 5">
    <name type="scientific">Cyanobacterium aponinum 0216</name>
    <dbReference type="NCBI Taxonomy" id="2676140"/>
    <lineage>
        <taxon>Bacteria</taxon>
        <taxon>Bacillati</taxon>
        <taxon>Cyanobacteriota</taxon>
        <taxon>Cyanophyceae</taxon>
        <taxon>Oscillatoriophycideae</taxon>
        <taxon>Chroococcales</taxon>
        <taxon>Geminocystaceae</taxon>
        <taxon>Cyanobacterium</taxon>
    </lineage>
</organism>
<evidence type="ECO:0000313" key="5">
    <source>
        <dbReference type="Proteomes" id="UP000437131"/>
    </source>
</evidence>
<dbReference type="Gene3D" id="3.40.50.2000">
    <property type="entry name" value="Glycogen Phosphorylase B"/>
    <property type="match status" value="3"/>
</dbReference>
<dbReference type="RefSeq" id="WP_338324303.1">
    <property type="nucleotide sequence ID" value="NZ_WMIA01000001.1"/>
</dbReference>
<dbReference type="Pfam" id="PF13692">
    <property type="entry name" value="Glyco_trans_1_4"/>
    <property type="match status" value="1"/>
</dbReference>
<dbReference type="Proteomes" id="UP000437131">
    <property type="component" value="Unassembled WGS sequence"/>
</dbReference>
<dbReference type="SUPFAM" id="SSF53756">
    <property type="entry name" value="UDP-Glycosyltransferase/glycogen phosphorylase"/>
    <property type="match status" value="2"/>
</dbReference>
<evidence type="ECO:0000256" key="1">
    <source>
        <dbReference type="ARBA" id="ARBA00022679"/>
    </source>
</evidence>
<dbReference type="PANTHER" id="PTHR46401">
    <property type="entry name" value="GLYCOSYLTRANSFERASE WBBK-RELATED"/>
    <property type="match status" value="1"/>
</dbReference>
<dbReference type="EMBL" id="WMIA01000001">
    <property type="protein sequence ID" value="MTF37624.1"/>
    <property type="molecule type" value="Genomic_DNA"/>
</dbReference>